<evidence type="ECO:0000256" key="4">
    <source>
        <dbReference type="ARBA" id="ARBA00022500"/>
    </source>
</evidence>
<keyword evidence="3" id="KW-1003">Cell membrane</keyword>
<organism evidence="9 10">
    <name type="scientific">SAR324 cluster bacterium</name>
    <dbReference type="NCBI Taxonomy" id="2024889"/>
    <lineage>
        <taxon>Bacteria</taxon>
        <taxon>Deltaproteobacteria</taxon>
        <taxon>SAR324 cluster</taxon>
    </lineage>
</organism>
<dbReference type="PANTHER" id="PTHR43484:SF1">
    <property type="entry name" value="FLAGELLAR MOTOR SWITCH PROTEIN FLIN"/>
    <property type="match status" value="1"/>
</dbReference>
<protein>
    <submittedName>
        <fullName evidence="9">Flagellar motor switch protein FliN</fullName>
    </submittedName>
</protein>
<keyword evidence="9" id="KW-0969">Cilium</keyword>
<dbReference type="InterPro" id="IPR012826">
    <property type="entry name" value="FliN"/>
</dbReference>
<comment type="caution">
    <text evidence="9">The sequence shown here is derived from an EMBL/GenBank/DDBJ whole genome shotgun (WGS) entry which is preliminary data.</text>
</comment>
<dbReference type="AlphaFoldDB" id="A0A2A4SNL1"/>
<evidence type="ECO:0000256" key="3">
    <source>
        <dbReference type="ARBA" id="ARBA00022475"/>
    </source>
</evidence>
<gene>
    <name evidence="9" type="primary">fliN</name>
    <name evidence="9" type="ORF">COB67_13375</name>
</gene>
<dbReference type="Gene3D" id="2.30.330.10">
    <property type="entry name" value="SpoA-like"/>
    <property type="match status" value="1"/>
</dbReference>
<keyword evidence="9" id="KW-0282">Flagellum</keyword>
<evidence type="ECO:0000259" key="8">
    <source>
        <dbReference type="Pfam" id="PF01052"/>
    </source>
</evidence>
<feature type="compositionally biased region" description="Low complexity" evidence="7">
    <location>
        <begin position="47"/>
        <end position="60"/>
    </location>
</feature>
<dbReference type="SUPFAM" id="SSF101801">
    <property type="entry name" value="Surface presentation of antigens (SPOA)"/>
    <property type="match status" value="1"/>
</dbReference>
<dbReference type="Proteomes" id="UP000218113">
    <property type="component" value="Unassembled WGS sequence"/>
</dbReference>
<dbReference type="InterPro" id="IPR001543">
    <property type="entry name" value="FliN-like_C"/>
</dbReference>
<proteinExistence type="inferred from homology"/>
<feature type="compositionally biased region" description="Basic and acidic residues" evidence="7">
    <location>
        <begin position="32"/>
        <end position="45"/>
    </location>
</feature>
<dbReference type="GO" id="GO:0009425">
    <property type="term" value="C:bacterial-type flagellum basal body"/>
    <property type="evidence" value="ECO:0007669"/>
    <property type="project" value="InterPro"/>
</dbReference>
<dbReference type="GO" id="GO:0003774">
    <property type="term" value="F:cytoskeletal motor activity"/>
    <property type="evidence" value="ECO:0007669"/>
    <property type="project" value="InterPro"/>
</dbReference>
<keyword evidence="4" id="KW-0145">Chemotaxis</keyword>
<reference evidence="10" key="1">
    <citation type="submission" date="2017-08" db="EMBL/GenBank/DDBJ databases">
        <title>A dynamic microbial community with high functional redundancy inhabits the cold, oxic subseafloor aquifer.</title>
        <authorList>
            <person name="Tully B.J."/>
            <person name="Wheat C.G."/>
            <person name="Glazer B.T."/>
            <person name="Huber J.A."/>
        </authorList>
    </citation>
    <scope>NUCLEOTIDE SEQUENCE [LARGE SCALE GENOMIC DNA]</scope>
</reference>
<dbReference type="EMBL" id="NVSR01000160">
    <property type="protein sequence ID" value="PCI22495.1"/>
    <property type="molecule type" value="Genomic_DNA"/>
</dbReference>
<keyword evidence="9" id="KW-0966">Cell projection</keyword>
<evidence type="ECO:0000256" key="1">
    <source>
        <dbReference type="ARBA" id="ARBA00004413"/>
    </source>
</evidence>
<dbReference type="NCBIfam" id="TIGR02480">
    <property type="entry name" value="fliN"/>
    <property type="match status" value="1"/>
</dbReference>
<sequence>MSDSGELDFSGLDGMDDIDWSDVESELQQNREMLRQELEESKEGSTEEAPSEVVPAEPTPVVREDMEMDFLMEIPLQLTVEVGRTRMKIKELLDLTMGSVVELKKKIGTPMHVLINDKLVAKGEIIIQNEKFGLKITEIADQEERLKKLKLS</sequence>
<feature type="domain" description="Flagellar motor switch protein FliN-like C-terminal" evidence="8">
    <location>
        <begin position="71"/>
        <end position="140"/>
    </location>
</feature>
<dbReference type="PRINTS" id="PR00956">
    <property type="entry name" value="FLGMOTORFLIN"/>
</dbReference>
<evidence type="ECO:0000313" key="10">
    <source>
        <dbReference type="Proteomes" id="UP000218113"/>
    </source>
</evidence>
<dbReference type="GO" id="GO:0006935">
    <property type="term" value="P:chemotaxis"/>
    <property type="evidence" value="ECO:0007669"/>
    <property type="project" value="UniProtKB-KW"/>
</dbReference>
<evidence type="ECO:0000256" key="5">
    <source>
        <dbReference type="ARBA" id="ARBA00022779"/>
    </source>
</evidence>
<accession>A0A2A4SNL1</accession>
<name>A0A2A4SNL1_9DELT</name>
<dbReference type="GO" id="GO:0071973">
    <property type="term" value="P:bacterial-type flagellum-dependent cell motility"/>
    <property type="evidence" value="ECO:0007669"/>
    <property type="project" value="InterPro"/>
</dbReference>
<dbReference type="GO" id="GO:0005886">
    <property type="term" value="C:plasma membrane"/>
    <property type="evidence" value="ECO:0007669"/>
    <property type="project" value="UniProtKB-SubCell"/>
</dbReference>
<feature type="compositionally biased region" description="Acidic residues" evidence="7">
    <location>
        <begin position="14"/>
        <end position="25"/>
    </location>
</feature>
<comment type="similarity">
    <text evidence="2">Belongs to the FliN/MopA/SpaO family.</text>
</comment>
<evidence type="ECO:0000256" key="6">
    <source>
        <dbReference type="ARBA" id="ARBA00023136"/>
    </source>
</evidence>
<comment type="subcellular location">
    <subcellularLocation>
        <location evidence="1">Cell membrane</location>
        <topology evidence="1">Peripheral membrane protein</topology>
        <orientation evidence="1">Cytoplasmic side</orientation>
    </subcellularLocation>
</comment>
<evidence type="ECO:0000256" key="7">
    <source>
        <dbReference type="SAM" id="MobiDB-lite"/>
    </source>
</evidence>
<evidence type="ECO:0000313" key="9">
    <source>
        <dbReference type="EMBL" id="PCI22495.1"/>
    </source>
</evidence>
<keyword evidence="6" id="KW-0472">Membrane</keyword>
<dbReference type="PANTHER" id="PTHR43484">
    <property type="match status" value="1"/>
</dbReference>
<dbReference type="InterPro" id="IPR036429">
    <property type="entry name" value="SpoA-like_sf"/>
</dbReference>
<feature type="region of interest" description="Disordered" evidence="7">
    <location>
        <begin position="1"/>
        <end position="60"/>
    </location>
</feature>
<dbReference type="Pfam" id="PF01052">
    <property type="entry name" value="FliMN_C"/>
    <property type="match status" value="1"/>
</dbReference>
<keyword evidence="5" id="KW-0283">Flagellar rotation</keyword>
<evidence type="ECO:0000256" key="2">
    <source>
        <dbReference type="ARBA" id="ARBA00009226"/>
    </source>
</evidence>
<dbReference type="InterPro" id="IPR051469">
    <property type="entry name" value="FliN/MopA/SpaO"/>
</dbReference>
<dbReference type="InterPro" id="IPR001172">
    <property type="entry name" value="FliN_T3SS_HrcQb"/>
</dbReference>